<comment type="caution">
    <text evidence="1">The sequence shown here is derived from an EMBL/GenBank/DDBJ whole genome shotgun (WGS) entry which is preliminary data.</text>
</comment>
<accession>A0ACC2RDU1</accession>
<protein>
    <submittedName>
        <fullName evidence="1">Uncharacterized protein</fullName>
    </submittedName>
</protein>
<evidence type="ECO:0000313" key="1">
    <source>
        <dbReference type="EMBL" id="KAJ9048204.1"/>
    </source>
</evidence>
<name>A0ACC2RDU1_9FUNG</name>
<proteinExistence type="predicted"/>
<evidence type="ECO:0000313" key="2">
    <source>
        <dbReference type="Proteomes" id="UP001165960"/>
    </source>
</evidence>
<gene>
    <name evidence="1" type="ORF">DSO57_1037371</name>
</gene>
<reference evidence="1" key="1">
    <citation type="submission" date="2022-04" db="EMBL/GenBank/DDBJ databases">
        <title>Genome of the entomopathogenic fungus Entomophthora muscae.</title>
        <authorList>
            <person name="Elya C."/>
            <person name="Lovett B.R."/>
            <person name="Lee E."/>
            <person name="Macias A.M."/>
            <person name="Hajek A.E."/>
            <person name="De Bivort B.L."/>
            <person name="Kasson M.T."/>
            <person name="De Fine Licht H.H."/>
            <person name="Stajich J.E."/>
        </authorList>
    </citation>
    <scope>NUCLEOTIDE SEQUENCE</scope>
    <source>
        <strain evidence="1">Berkeley</strain>
    </source>
</reference>
<organism evidence="1 2">
    <name type="scientific">Entomophthora muscae</name>
    <dbReference type="NCBI Taxonomy" id="34485"/>
    <lineage>
        <taxon>Eukaryota</taxon>
        <taxon>Fungi</taxon>
        <taxon>Fungi incertae sedis</taxon>
        <taxon>Zoopagomycota</taxon>
        <taxon>Entomophthoromycotina</taxon>
        <taxon>Entomophthoromycetes</taxon>
        <taxon>Entomophthorales</taxon>
        <taxon>Entomophthoraceae</taxon>
        <taxon>Entomophthora</taxon>
    </lineage>
</organism>
<dbReference type="Proteomes" id="UP001165960">
    <property type="component" value="Unassembled WGS sequence"/>
</dbReference>
<keyword evidence="2" id="KW-1185">Reference proteome</keyword>
<sequence length="403" mass="43767">MKVQRACPLGQGMTPCPAVHYYSLHPLALDRTIFPRCSKKSSQKPAKPLNSLEDLAHTIDERFVLAYPSQVVNTNVMNLVLTWEESLINLDYLLAWARPHLKLIKLNHSGCATVNSLNANPSGLNGELPHSSDPSQSEFKSEIGFIKLLGPFSWPIIVSDLVSIYFIIPYFPGLPLVPGILFKASIGKPYVDQSGQGTAQLLVGSSPGSPEIDDPKQGEQKPANLPSVNTGGLKSTLETLKLNPDPPKTTQVTQSGWEPTHLLNCKPELTSYSKTLQSPEDNSPNGHQIDANLEPPKIQTYAEVVACLKEVKTKPTVNSANDHQQLPVFCPGWVVQFNYSDDIVNSGSGTKNCHFYLPEQAQPGSAALKSLSQDPCPPSALSANLNPAKIEEAKTHDIKALAV</sequence>
<dbReference type="EMBL" id="QTSX02007497">
    <property type="protein sequence ID" value="KAJ9048204.1"/>
    <property type="molecule type" value="Genomic_DNA"/>
</dbReference>